<reference evidence="4" key="1">
    <citation type="submission" date="2018-04" db="EMBL/GenBank/DDBJ databases">
        <authorList>
            <person name="Cornet L."/>
        </authorList>
    </citation>
    <scope>NUCLEOTIDE SEQUENCE [LARGE SCALE GENOMIC DNA]</scope>
</reference>
<proteinExistence type="predicted"/>
<feature type="domain" description="DUF4935" evidence="2">
    <location>
        <begin position="8"/>
        <end position="192"/>
    </location>
</feature>
<dbReference type="InterPro" id="IPR032557">
    <property type="entry name" value="DUF4935"/>
</dbReference>
<organism evidence="3 4">
    <name type="scientific">Phormidesmis priestleyi</name>
    <dbReference type="NCBI Taxonomy" id="268141"/>
    <lineage>
        <taxon>Bacteria</taxon>
        <taxon>Bacillati</taxon>
        <taxon>Cyanobacteriota</taxon>
        <taxon>Cyanophyceae</taxon>
        <taxon>Leptolyngbyales</taxon>
        <taxon>Leptolyngbyaceae</taxon>
        <taxon>Phormidesmis</taxon>
    </lineage>
</organism>
<gene>
    <name evidence="3" type="ORF">DCF15_05250</name>
</gene>
<sequence length="390" mass="43913">MPADDALLFIDANKYLDLYRTDKGKKLLALLDEQADYIFITRQVVNEVQRNKILVAEGFLKQKFRDLKLPFFNVPDHLSGTNTGQGAEILKQMREIGQKVKKINDEVDKLALGILEQISLSQDEVSEALSPIFAKAVTHSTKQLKRARDRRELGNPPGKSNNPIGDQLTWEQILTHFQGKKRLWIISRDGDYGTVYGGRGFMNHFLRSELCEVTVEPEVYLFEKLVEGITHFVNTTGVKAEKRLTPEEVNEIEREEKSLSSYQPESASKALIDGLNPNGSYLSSIAKVFENVERLNLDGSYLGSIAKVLENVERLNLDGTRLSNITKGLGIIDKFKLSNEYLNSISTVFEDAHHPDLANSQLSQESSKEAKRPITPITPSVPLQPEDEEE</sequence>
<feature type="region of interest" description="Disordered" evidence="1">
    <location>
        <begin position="356"/>
        <end position="390"/>
    </location>
</feature>
<dbReference type="AlphaFoldDB" id="A0A2W4ZK78"/>
<dbReference type="Pfam" id="PF16289">
    <property type="entry name" value="PIN_12"/>
    <property type="match status" value="1"/>
</dbReference>
<evidence type="ECO:0000259" key="2">
    <source>
        <dbReference type="Pfam" id="PF16289"/>
    </source>
</evidence>
<evidence type="ECO:0000256" key="1">
    <source>
        <dbReference type="SAM" id="MobiDB-lite"/>
    </source>
</evidence>
<dbReference type="InterPro" id="IPR032675">
    <property type="entry name" value="LRR_dom_sf"/>
</dbReference>
<evidence type="ECO:0000313" key="4">
    <source>
        <dbReference type="Proteomes" id="UP000249794"/>
    </source>
</evidence>
<feature type="region of interest" description="Disordered" evidence="1">
    <location>
        <begin position="143"/>
        <end position="165"/>
    </location>
</feature>
<dbReference type="Proteomes" id="UP000249794">
    <property type="component" value="Unassembled WGS sequence"/>
</dbReference>
<protein>
    <recommendedName>
        <fullName evidence="2">DUF4935 domain-containing protein</fullName>
    </recommendedName>
</protein>
<dbReference type="EMBL" id="QBMP01000033">
    <property type="protein sequence ID" value="PZO58565.1"/>
    <property type="molecule type" value="Genomic_DNA"/>
</dbReference>
<reference evidence="3 4" key="2">
    <citation type="submission" date="2018-06" db="EMBL/GenBank/DDBJ databases">
        <title>Metagenomic assembly of (sub)arctic Cyanobacteria and their associated microbiome from non-axenic cultures.</title>
        <authorList>
            <person name="Baurain D."/>
        </authorList>
    </citation>
    <scope>NUCLEOTIDE SEQUENCE [LARGE SCALE GENOMIC DNA]</scope>
    <source>
        <strain evidence="3">ULC027bin1</strain>
    </source>
</reference>
<evidence type="ECO:0000313" key="3">
    <source>
        <dbReference type="EMBL" id="PZO58565.1"/>
    </source>
</evidence>
<name>A0A2W4ZK78_9CYAN</name>
<dbReference type="Gene3D" id="3.80.10.10">
    <property type="entry name" value="Ribonuclease Inhibitor"/>
    <property type="match status" value="1"/>
</dbReference>
<accession>A0A2W4ZK78</accession>
<comment type="caution">
    <text evidence="3">The sequence shown here is derived from an EMBL/GenBank/DDBJ whole genome shotgun (WGS) entry which is preliminary data.</text>
</comment>